<dbReference type="Pfam" id="PF00117">
    <property type="entry name" value="GATase"/>
    <property type="match status" value="1"/>
</dbReference>
<proteinExistence type="predicted"/>
<comment type="caution">
    <text evidence="2">The sequence shown here is derived from an EMBL/GenBank/DDBJ whole genome shotgun (WGS) entry which is preliminary data.</text>
</comment>
<protein>
    <recommendedName>
        <fullName evidence="1">Glutamine amidotransferase domain-containing protein</fullName>
    </recommendedName>
</protein>
<dbReference type="AlphaFoldDB" id="A0AAE3HBM0"/>
<dbReference type="GO" id="GO:0005829">
    <property type="term" value="C:cytosol"/>
    <property type="evidence" value="ECO:0007669"/>
    <property type="project" value="TreeGrafter"/>
</dbReference>
<reference evidence="2 3" key="1">
    <citation type="journal article" date="2011" name="Appl. Environ. Microbiol.">
        <title>Methanogenic archaea isolated from Taiwan's Chelungpu fault.</title>
        <authorList>
            <person name="Wu S.Y."/>
            <person name="Lai M.C."/>
        </authorList>
    </citation>
    <scope>NUCLEOTIDE SEQUENCE [LARGE SCALE GENOMIC DNA]</scope>
    <source>
        <strain evidence="2 3">St545Mb</strain>
    </source>
</reference>
<name>A0AAE3HBM0_9EURY</name>
<dbReference type="PROSITE" id="PS51273">
    <property type="entry name" value="GATASE_TYPE_1"/>
    <property type="match status" value="1"/>
</dbReference>
<dbReference type="InterPro" id="IPR017926">
    <property type="entry name" value="GATASE"/>
</dbReference>
<dbReference type="InterPro" id="IPR044992">
    <property type="entry name" value="ChyE-like"/>
</dbReference>
<dbReference type="SUPFAM" id="SSF52317">
    <property type="entry name" value="Class I glutamine amidotransferase-like"/>
    <property type="match status" value="1"/>
</dbReference>
<dbReference type="Proteomes" id="UP001206983">
    <property type="component" value="Unassembled WGS sequence"/>
</dbReference>
<accession>A0AAE3HBM0</accession>
<dbReference type="PANTHER" id="PTHR42695:SF5">
    <property type="entry name" value="GLUTAMINE AMIDOTRANSFERASE YLR126C-RELATED"/>
    <property type="match status" value="1"/>
</dbReference>
<keyword evidence="3" id="KW-1185">Reference proteome</keyword>
<evidence type="ECO:0000313" key="3">
    <source>
        <dbReference type="Proteomes" id="UP001206983"/>
    </source>
</evidence>
<organism evidence="2 3">
    <name type="scientific">Methanolobus chelungpuianus</name>
    <dbReference type="NCBI Taxonomy" id="502115"/>
    <lineage>
        <taxon>Archaea</taxon>
        <taxon>Methanobacteriati</taxon>
        <taxon>Methanobacteriota</taxon>
        <taxon>Stenosarchaea group</taxon>
        <taxon>Methanomicrobia</taxon>
        <taxon>Methanosarcinales</taxon>
        <taxon>Methanosarcinaceae</taxon>
        <taxon>Methanolobus</taxon>
    </lineage>
</organism>
<evidence type="ECO:0000313" key="2">
    <source>
        <dbReference type="EMBL" id="MCQ6963346.1"/>
    </source>
</evidence>
<feature type="domain" description="Glutamine amidotransferase" evidence="1">
    <location>
        <begin position="47"/>
        <end position="193"/>
    </location>
</feature>
<dbReference type="CDD" id="cd01741">
    <property type="entry name" value="GATase1_1"/>
    <property type="match status" value="1"/>
</dbReference>
<dbReference type="PANTHER" id="PTHR42695">
    <property type="entry name" value="GLUTAMINE AMIDOTRANSFERASE YLR126C-RELATED"/>
    <property type="match status" value="1"/>
</dbReference>
<sequence>MKVLIAKNIPHEGPGILKSVLDMNGIHYDIIDLDLLGPETRMLLPDPSEYNAVFVFGGPDSANDESGKMIAELEIIKRAVENEIPYLGICLGMQALVKACGGNVFKNEVREVGTRGPDGRYFTMDICPERDNDPLFRGLAGSLNIFHLHGETVSLPEDMELLATGKFCRHQIVKTGKNAYGIQGHLELTPEMFNEWMSVDAELRSGDTERIAPDFLANYDEYRNNGERLFTNFLQLAGLIG</sequence>
<dbReference type="Gene3D" id="3.40.50.880">
    <property type="match status" value="1"/>
</dbReference>
<dbReference type="InterPro" id="IPR029062">
    <property type="entry name" value="Class_I_gatase-like"/>
</dbReference>
<gene>
    <name evidence="2" type="ORF">PV02_09540</name>
</gene>
<evidence type="ECO:0000259" key="1">
    <source>
        <dbReference type="Pfam" id="PF00117"/>
    </source>
</evidence>
<dbReference type="EMBL" id="JTEO01000005">
    <property type="protein sequence ID" value="MCQ6963346.1"/>
    <property type="molecule type" value="Genomic_DNA"/>
</dbReference>
<dbReference type="RefSeq" id="WP_425438357.1">
    <property type="nucleotide sequence ID" value="NZ_JTEO01000005.1"/>
</dbReference>